<feature type="region of interest" description="Disordered" evidence="16">
    <location>
        <begin position="1"/>
        <end position="234"/>
    </location>
</feature>
<evidence type="ECO:0000256" key="6">
    <source>
        <dbReference type="ARBA" id="ARBA00022968"/>
    </source>
</evidence>
<gene>
    <name evidence="19" type="ORF">SEPCBS57363_004422</name>
</gene>
<feature type="compositionally biased region" description="Basic and acidic residues" evidence="16">
    <location>
        <begin position="197"/>
        <end position="207"/>
    </location>
</feature>
<accession>A0ABP0DU36</accession>
<feature type="compositionally biased region" description="Basic and acidic residues" evidence="16">
    <location>
        <begin position="97"/>
        <end position="111"/>
    </location>
</feature>
<evidence type="ECO:0000256" key="4">
    <source>
        <dbReference type="ARBA" id="ARBA00022692"/>
    </source>
</evidence>
<keyword evidence="4 17" id="KW-0812">Transmembrane</keyword>
<evidence type="ECO:0000256" key="10">
    <source>
        <dbReference type="ARBA" id="ARBA00023295"/>
    </source>
</evidence>
<evidence type="ECO:0000256" key="1">
    <source>
        <dbReference type="ARBA" id="ARBA00004401"/>
    </source>
</evidence>
<comment type="caution">
    <text evidence="19">The sequence shown here is derived from an EMBL/GenBank/DDBJ whole genome shotgun (WGS) entry which is preliminary data.</text>
</comment>
<dbReference type="EMBL" id="CAWUOM010000082">
    <property type="protein sequence ID" value="CAK7271061.1"/>
    <property type="molecule type" value="Genomic_DNA"/>
</dbReference>
<evidence type="ECO:0000256" key="8">
    <source>
        <dbReference type="ARBA" id="ARBA00023136"/>
    </source>
</evidence>
<comment type="function">
    <text evidence="13">Glucosidase involved in the degradation of cellulosic biomass. Active on lichenan.</text>
</comment>
<feature type="compositionally biased region" description="Basic and acidic residues" evidence="16">
    <location>
        <begin position="161"/>
        <end position="187"/>
    </location>
</feature>
<dbReference type="Proteomes" id="UP001642501">
    <property type="component" value="Unassembled WGS sequence"/>
</dbReference>
<evidence type="ECO:0000256" key="15">
    <source>
        <dbReference type="ARBA" id="ARBA00041260"/>
    </source>
</evidence>
<keyword evidence="10" id="KW-0326">Glycosidase</keyword>
<evidence type="ECO:0000256" key="13">
    <source>
        <dbReference type="ARBA" id="ARBA00037126"/>
    </source>
</evidence>
<evidence type="ECO:0000259" key="18">
    <source>
        <dbReference type="Pfam" id="PF00150"/>
    </source>
</evidence>
<comment type="similarity">
    <text evidence="2">Belongs to the glycosyl hydrolase 5 (cellulase A) family.</text>
</comment>
<keyword evidence="5" id="KW-0378">Hydrolase</keyword>
<keyword evidence="8 17" id="KW-0472">Membrane</keyword>
<evidence type="ECO:0000256" key="7">
    <source>
        <dbReference type="ARBA" id="ARBA00022989"/>
    </source>
</evidence>
<evidence type="ECO:0000313" key="19">
    <source>
        <dbReference type="EMBL" id="CAK7271061.1"/>
    </source>
</evidence>
<feature type="domain" description="Glycoside hydrolase family 5" evidence="18">
    <location>
        <begin position="548"/>
        <end position="788"/>
    </location>
</feature>
<name>A0ABP0DU36_9PEZI</name>
<dbReference type="PANTHER" id="PTHR31297">
    <property type="entry name" value="GLUCAN ENDO-1,6-BETA-GLUCOSIDASE B"/>
    <property type="match status" value="1"/>
</dbReference>
<evidence type="ECO:0000256" key="17">
    <source>
        <dbReference type="SAM" id="Phobius"/>
    </source>
</evidence>
<feature type="transmembrane region" description="Helical" evidence="17">
    <location>
        <begin position="382"/>
        <end position="404"/>
    </location>
</feature>
<proteinExistence type="inferred from homology"/>
<dbReference type="InterPro" id="IPR001547">
    <property type="entry name" value="Glyco_hydro_5"/>
</dbReference>
<keyword evidence="9" id="KW-0325">Glycoprotein</keyword>
<evidence type="ECO:0000256" key="14">
    <source>
        <dbReference type="ARBA" id="ARBA00038929"/>
    </source>
</evidence>
<feature type="region of interest" description="Disordered" evidence="16">
    <location>
        <begin position="409"/>
        <end position="430"/>
    </location>
</feature>
<dbReference type="SUPFAM" id="SSF51445">
    <property type="entry name" value="(Trans)glycosidases"/>
    <property type="match status" value="1"/>
</dbReference>
<evidence type="ECO:0000256" key="9">
    <source>
        <dbReference type="ARBA" id="ARBA00023180"/>
    </source>
</evidence>
<reference evidence="19 20" key="1">
    <citation type="submission" date="2024-01" db="EMBL/GenBank/DDBJ databases">
        <authorList>
            <person name="Allen C."/>
            <person name="Tagirdzhanova G."/>
        </authorList>
    </citation>
    <scope>NUCLEOTIDE SEQUENCE [LARGE SCALE GENOMIC DNA]</scope>
    <source>
        <strain evidence="19 20">CBS 573.63</strain>
    </source>
</reference>
<feature type="compositionally biased region" description="Basic and acidic residues" evidence="16">
    <location>
        <begin position="118"/>
        <end position="154"/>
    </location>
</feature>
<feature type="compositionally biased region" description="Basic residues" evidence="16">
    <location>
        <begin position="208"/>
        <end position="222"/>
    </location>
</feature>
<evidence type="ECO:0000256" key="11">
    <source>
        <dbReference type="ARBA" id="ARBA00023316"/>
    </source>
</evidence>
<evidence type="ECO:0000256" key="16">
    <source>
        <dbReference type="SAM" id="MobiDB-lite"/>
    </source>
</evidence>
<dbReference type="InterPro" id="IPR017853">
    <property type="entry name" value="GH"/>
</dbReference>
<evidence type="ECO:0000256" key="3">
    <source>
        <dbReference type="ARBA" id="ARBA00022475"/>
    </source>
</evidence>
<organism evidence="19 20">
    <name type="scientific">Sporothrix epigloea</name>
    <dbReference type="NCBI Taxonomy" id="1892477"/>
    <lineage>
        <taxon>Eukaryota</taxon>
        <taxon>Fungi</taxon>
        <taxon>Dikarya</taxon>
        <taxon>Ascomycota</taxon>
        <taxon>Pezizomycotina</taxon>
        <taxon>Sordariomycetes</taxon>
        <taxon>Sordariomycetidae</taxon>
        <taxon>Ophiostomatales</taxon>
        <taxon>Ophiostomataceae</taxon>
        <taxon>Sporothrix</taxon>
    </lineage>
</organism>
<evidence type="ECO:0000313" key="20">
    <source>
        <dbReference type="Proteomes" id="UP001642501"/>
    </source>
</evidence>
<sequence>MPSSRDASWHRDTSARRYHQSESSDDSPYEREESSDRRRDAGQHALSMDALARLNEAGAAVQSMGESNGPRLQDERRQERKHRRDQRRDDRPDGEEREERREARREREERRERRRLRERRDRRQAEEREAQRQEQERRERQRREASLEFRDSRQVNKTRRSSRDAHLSSRNLSEDRQRRHRDEDRDRRRGSRGGRGSSREATDDDRRERRKRQEWRERRVRHERQTSYDQYRSDVRSGYKTKHYYIDHEDDSEGHMHYDRAETGSAADRRHEYRRDRRKPSGAILEEGLSRGLRKTSAGRTAAVAASAGAGVGASAAATGSGGRGGIFGNWGGHLRGGFGGLGSRASNDGSVTRDSMERSKEGPLYYAKQRQSPPWSSKKKLVLFGGIGGSILIVIIAAIAVVVSKKHGGSPVQSSNSTTSGGTGLGSISPNSIPSDAPSYLNPYDWVSVIDFNLTYTNETIGGLPIMGLNTSYDDSQAANSKAPPLNKPWGSYATTPARGVNLGGWLSIEPFITPSLFNYNSRLGIVDEYTMCSYLGPAKCSSTLENHYANFVTESTFEEIAAAGLDHVRIPFSYWAVEVYDDDPYLFRTSWRYLLRGIEWARKHGLRVNLDLHGLPGSQNGWNHSGRQGLIGWMNGTDGELNVQRSLDVHDKLSQFFAQPRYKNIISHYGLANEPRMTFLPISTVMNWTQTAASIVRRNGLNNDTLIVFGDGFYGLGKWQGQPNDYNLVLDVHQYEIFNNAQLVYTHEEKIEYACAGWTEQAKQSMDVSTGYGATIVAEWSQADTDCATFLGNVGNGNRWTGTYDVETASLDAQTPMCPMQNQTCSCTNANADPSTYTAAYKSFLLTFAEAQMDSFEQGMGWWYWTWDTETATQWSYKQGMAAGILPTDVTTRSFSCSSGSVPSFDGLPEFY</sequence>
<dbReference type="InterPro" id="IPR050386">
    <property type="entry name" value="Glycosyl_hydrolase_5"/>
</dbReference>
<dbReference type="EC" id="3.2.1.58" evidence="14"/>
<protein>
    <recommendedName>
        <fullName evidence="14">glucan 1,3-beta-glucosidase</fullName>
        <ecNumber evidence="14">3.2.1.58</ecNumber>
    </recommendedName>
    <alternativeName>
        <fullName evidence="15">Exo-1,3-beta-glucanase D</fullName>
    </alternativeName>
</protein>
<keyword evidence="20" id="KW-1185">Reference proteome</keyword>
<keyword evidence="7 17" id="KW-1133">Transmembrane helix</keyword>
<evidence type="ECO:0000256" key="2">
    <source>
        <dbReference type="ARBA" id="ARBA00005641"/>
    </source>
</evidence>
<dbReference type="PANTHER" id="PTHR31297:SF34">
    <property type="entry name" value="GLUCAN 1,3-BETA-GLUCOSIDASE 2"/>
    <property type="match status" value="1"/>
</dbReference>
<comment type="subcellular location">
    <subcellularLocation>
        <location evidence="1">Cell membrane</location>
        <topology evidence="1">Single-pass type II membrane protein</topology>
    </subcellularLocation>
</comment>
<dbReference type="Gene3D" id="3.20.20.80">
    <property type="entry name" value="Glycosidases"/>
    <property type="match status" value="1"/>
</dbReference>
<evidence type="ECO:0000256" key="5">
    <source>
        <dbReference type="ARBA" id="ARBA00022801"/>
    </source>
</evidence>
<dbReference type="Pfam" id="PF00150">
    <property type="entry name" value="Cellulase"/>
    <property type="match status" value="1"/>
</dbReference>
<keyword evidence="3" id="KW-1003">Cell membrane</keyword>
<feature type="region of interest" description="Disordered" evidence="16">
    <location>
        <begin position="345"/>
        <end position="372"/>
    </location>
</feature>
<feature type="compositionally biased region" description="Basic and acidic residues" evidence="16">
    <location>
        <begin position="7"/>
        <end position="42"/>
    </location>
</feature>
<keyword evidence="11" id="KW-0961">Cell wall biogenesis/degradation</keyword>
<feature type="compositionally biased region" description="Basic and acidic residues" evidence="16">
    <location>
        <begin position="223"/>
        <end position="234"/>
    </location>
</feature>
<comment type="catalytic activity">
    <reaction evidence="12">
        <text>Successive hydrolysis of beta-D-glucose units from the non-reducing ends of (1-&gt;3)-beta-D-glucans, releasing alpha-glucose.</text>
        <dbReference type="EC" id="3.2.1.58"/>
    </reaction>
</comment>
<keyword evidence="6" id="KW-0735">Signal-anchor</keyword>
<evidence type="ECO:0000256" key="12">
    <source>
        <dbReference type="ARBA" id="ARBA00036824"/>
    </source>
</evidence>